<proteinExistence type="predicted"/>
<evidence type="ECO:0000313" key="5">
    <source>
        <dbReference type="Proteomes" id="UP001164803"/>
    </source>
</evidence>
<sequence length="179" mass="19903">MDNRQKFQNRITRVCLVGVTLWSATWNVVTAKPLSDRNLDNTAIYAFGKSYDLSQYNTQKGAFLLTAYNLDKRSTGKSPGDPGFGITATGTLAETGRTVAVDPRIVPYGSLLYIDGIGWRVAEDTGGAIRGHHIDVLVDSRQKAMVFGVKRDCQVKVFIPNRTNWSVRAIRDQSQVSYR</sequence>
<dbReference type="Gene3D" id="2.40.40.10">
    <property type="entry name" value="RlpA-like domain"/>
    <property type="match status" value="1"/>
</dbReference>
<protein>
    <submittedName>
        <fullName evidence="4">3D domain-containing protein</fullName>
    </submittedName>
</protein>
<dbReference type="InterPro" id="IPR010611">
    <property type="entry name" value="3D_dom"/>
</dbReference>
<dbReference type="SUPFAM" id="SSF50685">
    <property type="entry name" value="Barwin-like endoglucanases"/>
    <property type="match status" value="1"/>
</dbReference>
<keyword evidence="1 2" id="KW-0732">Signal</keyword>
<reference evidence="4" key="1">
    <citation type="submission" date="2022-08" db="EMBL/GenBank/DDBJ databases">
        <title>Alicyclobacillus dauci DSM2870, complete genome.</title>
        <authorList>
            <person name="Wang Q."/>
            <person name="Cai R."/>
            <person name="Wang Z."/>
        </authorList>
    </citation>
    <scope>NUCLEOTIDE SEQUENCE</scope>
    <source>
        <strain evidence="4">DSM 28700</strain>
    </source>
</reference>
<dbReference type="CDD" id="cd14667">
    <property type="entry name" value="3D_containing_proteins"/>
    <property type="match status" value="1"/>
</dbReference>
<dbReference type="InterPro" id="IPR051933">
    <property type="entry name" value="Resuscitation_pf_RpfB"/>
</dbReference>
<feature type="chain" id="PRO_5046487068" evidence="2">
    <location>
        <begin position="32"/>
        <end position="179"/>
    </location>
</feature>
<feature type="signal peptide" evidence="2">
    <location>
        <begin position="1"/>
        <end position="31"/>
    </location>
</feature>
<accession>A0ABY6YZ39</accession>
<dbReference type="PANTHER" id="PTHR39160">
    <property type="entry name" value="CELL WALL-BINDING PROTEIN YOCH"/>
    <property type="match status" value="1"/>
</dbReference>
<dbReference type="EMBL" id="CP104064">
    <property type="protein sequence ID" value="WAH35724.1"/>
    <property type="molecule type" value="Genomic_DNA"/>
</dbReference>
<name>A0ABY6YZ39_9BACL</name>
<organism evidence="4 5">
    <name type="scientific">Alicyclobacillus dauci</name>
    <dbReference type="NCBI Taxonomy" id="1475485"/>
    <lineage>
        <taxon>Bacteria</taxon>
        <taxon>Bacillati</taxon>
        <taxon>Bacillota</taxon>
        <taxon>Bacilli</taxon>
        <taxon>Bacillales</taxon>
        <taxon>Alicyclobacillaceae</taxon>
        <taxon>Alicyclobacillus</taxon>
    </lineage>
</organism>
<keyword evidence="5" id="KW-1185">Reference proteome</keyword>
<feature type="domain" description="3D" evidence="3">
    <location>
        <begin position="97"/>
        <end position="157"/>
    </location>
</feature>
<dbReference type="InterPro" id="IPR036908">
    <property type="entry name" value="RlpA-like_sf"/>
</dbReference>
<dbReference type="PANTHER" id="PTHR39160:SF4">
    <property type="entry name" value="RESUSCITATION-PROMOTING FACTOR RPFB"/>
    <property type="match status" value="1"/>
</dbReference>
<evidence type="ECO:0000259" key="3">
    <source>
        <dbReference type="Pfam" id="PF06725"/>
    </source>
</evidence>
<evidence type="ECO:0000256" key="1">
    <source>
        <dbReference type="ARBA" id="ARBA00022729"/>
    </source>
</evidence>
<dbReference type="RefSeq" id="WP_268043006.1">
    <property type="nucleotide sequence ID" value="NZ_CP104064.1"/>
</dbReference>
<dbReference type="InterPro" id="IPR059180">
    <property type="entry name" value="3D_YorM"/>
</dbReference>
<evidence type="ECO:0000313" key="4">
    <source>
        <dbReference type="EMBL" id="WAH35724.1"/>
    </source>
</evidence>
<gene>
    <name evidence="4" type="ORF">NZD86_15785</name>
</gene>
<dbReference type="Proteomes" id="UP001164803">
    <property type="component" value="Chromosome"/>
</dbReference>
<dbReference type="Pfam" id="PF06725">
    <property type="entry name" value="3D"/>
    <property type="match status" value="1"/>
</dbReference>
<evidence type="ECO:0000256" key="2">
    <source>
        <dbReference type="SAM" id="SignalP"/>
    </source>
</evidence>